<dbReference type="EMBL" id="FCOA02000003">
    <property type="protein sequence ID" value="SAK48252.1"/>
    <property type="molecule type" value="Genomic_DNA"/>
</dbReference>
<sequence length="73" mass="8115">MSMKSMAIVRGGTKRPASAAEYIGVGMTKLWDLVKNDPDFPTPFKLGERTTLFYTTELDEYLASKANAQRKVA</sequence>
<evidence type="ECO:0000313" key="2">
    <source>
        <dbReference type="Proteomes" id="UP000054851"/>
    </source>
</evidence>
<dbReference type="AlphaFoldDB" id="A0A157ZRV9"/>
<accession>A0A157ZRV9</accession>
<organism evidence="1 2">
    <name type="scientific">Caballeronia hypogeia</name>
    <dbReference type="NCBI Taxonomy" id="1777140"/>
    <lineage>
        <taxon>Bacteria</taxon>
        <taxon>Pseudomonadati</taxon>
        <taxon>Pseudomonadota</taxon>
        <taxon>Betaproteobacteria</taxon>
        <taxon>Burkholderiales</taxon>
        <taxon>Burkholderiaceae</taxon>
        <taxon>Caballeronia</taxon>
    </lineage>
</organism>
<comment type="caution">
    <text evidence="1">The sequence shown here is derived from an EMBL/GenBank/DDBJ whole genome shotgun (WGS) entry which is preliminary data.</text>
</comment>
<dbReference type="STRING" id="1777140.AWB79_01269"/>
<proteinExistence type="predicted"/>
<name>A0A157ZRV9_9BURK</name>
<keyword evidence="2" id="KW-1185">Reference proteome</keyword>
<evidence type="ECO:0000313" key="1">
    <source>
        <dbReference type="EMBL" id="SAK48252.1"/>
    </source>
</evidence>
<reference evidence="1" key="1">
    <citation type="submission" date="2016-01" db="EMBL/GenBank/DDBJ databases">
        <authorList>
            <person name="Peeters C."/>
        </authorList>
    </citation>
    <scope>NUCLEOTIDE SEQUENCE</scope>
    <source>
        <strain evidence="1">LMG 29322</strain>
    </source>
</reference>
<dbReference type="RefSeq" id="WP_061166554.1">
    <property type="nucleotide sequence ID" value="NZ_FCOA02000003.1"/>
</dbReference>
<gene>
    <name evidence="1" type="ORF">AWB79_01269</name>
</gene>
<dbReference type="Proteomes" id="UP000054851">
    <property type="component" value="Unassembled WGS sequence"/>
</dbReference>
<protein>
    <recommendedName>
        <fullName evidence="3">Prophage CP4-57 regulatory protein (AlpA)</fullName>
    </recommendedName>
</protein>
<evidence type="ECO:0008006" key="3">
    <source>
        <dbReference type="Google" id="ProtNLM"/>
    </source>
</evidence>